<sequence>MRTRDPQALDNESVYAKRSHGHGGLSFLTTLAFLLSLLSLGVSGFLAYRFLNLQQAFSAVDTALNRNPAKTSPNVEPLPGQAPTQTAPPTQSSGETASQAGQLNQPAINQKAQVEIIAVNRIQNPNTKLRDFVNIQFRVRRLAPKTDALSYEQGVIYPGSTTARNPTTGETYPAVDRINRATSNISVSELNPNATADAYVWIQIPEGTSAIDILIPKTQAFKNVPISG</sequence>
<dbReference type="AlphaFoldDB" id="A0A2T1E1V0"/>
<feature type="compositionally biased region" description="Low complexity" evidence="1">
    <location>
        <begin position="81"/>
        <end position="91"/>
    </location>
</feature>
<proteinExistence type="predicted"/>
<evidence type="ECO:0000256" key="2">
    <source>
        <dbReference type="SAM" id="Phobius"/>
    </source>
</evidence>
<name>A0A2T1E1V0_9CYAN</name>
<keyword evidence="2" id="KW-1133">Transmembrane helix</keyword>
<evidence type="ECO:0000313" key="4">
    <source>
        <dbReference type="Proteomes" id="UP000239576"/>
    </source>
</evidence>
<evidence type="ECO:0000256" key="1">
    <source>
        <dbReference type="SAM" id="MobiDB-lite"/>
    </source>
</evidence>
<accession>A0A2T1E1V0</accession>
<dbReference type="OrthoDB" id="513121at2"/>
<organism evidence="3 4">
    <name type="scientific">Stenomitos frigidus ULC18</name>
    <dbReference type="NCBI Taxonomy" id="2107698"/>
    <lineage>
        <taxon>Bacteria</taxon>
        <taxon>Bacillati</taxon>
        <taxon>Cyanobacteriota</taxon>
        <taxon>Cyanophyceae</taxon>
        <taxon>Leptolyngbyales</taxon>
        <taxon>Leptolyngbyaceae</taxon>
        <taxon>Stenomitos</taxon>
    </lineage>
</organism>
<dbReference type="RefSeq" id="WP_106257823.1">
    <property type="nucleotide sequence ID" value="NZ_CAWNSW010000070.1"/>
</dbReference>
<dbReference type="Proteomes" id="UP000239576">
    <property type="component" value="Unassembled WGS sequence"/>
</dbReference>
<feature type="region of interest" description="Disordered" evidence="1">
    <location>
        <begin position="68"/>
        <end position="103"/>
    </location>
</feature>
<protein>
    <submittedName>
        <fullName evidence="3">Uncharacterized protein</fullName>
    </submittedName>
</protein>
<keyword evidence="4" id="KW-1185">Reference proteome</keyword>
<feature type="compositionally biased region" description="Polar residues" evidence="1">
    <location>
        <begin position="92"/>
        <end position="103"/>
    </location>
</feature>
<reference evidence="4" key="1">
    <citation type="submission" date="2018-02" db="EMBL/GenBank/DDBJ databases">
        <authorList>
            <person name="Moore K."/>
            <person name="Momper L."/>
        </authorList>
    </citation>
    <scope>NUCLEOTIDE SEQUENCE [LARGE SCALE GENOMIC DNA]</scope>
    <source>
        <strain evidence="4">ULC18</strain>
    </source>
</reference>
<comment type="caution">
    <text evidence="3">The sequence shown here is derived from an EMBL/GenBank/DDBJ whole genome shotgun (WGS) entry which is preliminary data.</text>
</comment>
<keyword evidence="2" id="KW-0472">Membrane</keyword>
<evidence type="ECO:0000313" key="3">
    <source>
        <dbReference type="EMBL" id="PSB26736.1"/>
    </source>
</evidence>
<keyword evidence="2" id="KW-0812">Transmembrane</keyword>
<gene>
    <name evidence="3" type="ORF">C7B82_18820</name>
</gene>
<reference evidence="3 4" key="2">
    <citation type="submission" date="2018-03" db="EMBL/GenBank/DDBJ databases">
        <title>The ancient ancestry and fast evolution of plastids.</title>
        <authorList>
            <person name="Moore K.R."/>
            <person name="Magnabosco C."/>
            <person name="Momper L."/>
            <person name="Gold D.A."/>
            <person name="Bosak T."/>
            <person name="Fournier G.P."/>
        </authorList>
    </citation>
    <scope>NUCLEOTIDE SEQUENCE [LARGE SCALE GENOMIC DNA]</scope>
    <source>
        <strain evidence="3 4">ULC18</strain>
    </source>
</reference>
<feature type="transmembrane region" description="Helical" evidence="2">
    <location>
        <begin position="25"/>
        <end position="48"/>
    </location>
</feature>
<dbReference type="EMBL" id="PVWK01000100">
    <property type="protein sequence ID" value="PSB26736.1"/>
    <property type="molecule type" value="Genomic_DNA"/>
</dbReference>